<keyword evidence="2" id="KW-0614">Plasmid</keyword>
<dbReference type="AlphaFoldDB" id="A0A0P0CN81"/>
<geneLocation type="plasmid" evidence="2">
    <name>pSXM33</name>
</geneLocation>
<feature type="transmembrane region" description="Helical" evidence="1">
    <location>
        <begin position="31"/>
        <end position="50"/>
    </location>
</feature>
<keyword evidence="1" id="KW-0472">Membrane</keyword>
<name>A0A0P0CN81_9GAMM</name>
<keyword evidence="1" id="KW-1133">Transmembrane helix</keyword>
<sequence length="150" mass="17499">MRCGLYLRLYAGASALRCSHLNRALGSKNMTTTLLSLLTFFLGLILGHWLSIGRDKRKEFNEAVIPVRAWLLREKESPNPYSRLPSEEELDIFIHYLRPWQRGVFLKHLKSYKELHHSLRVQDSYGGISYQSDTAIRQELNKLFSYTGRK</sequence>
<evidence type="ECO:0000256" key="1">
    <source>
        <dbReference type="SAM" id="Phobius"/>
    </source>
</evidence>
<accession>A0A0P0CN81</accession>
<reference evidence="2" key="1">
    <citation type="journal article" date="2016" name="Biotechnol. Bioprocess Eng.">
        <title>Explored a cryptic plasmid pSXM33 from Shewanella xiamenensis BC01 and construction as the shuttle vector.</title>
        <authorList>
            <person name="Zhou Y."/>
            <person name="Ng I.-S."/>
        </authorList>
    </citation>
    <scope>NUCLEOTIDE SEQUENCE</scope>
    <source>
        <strain evidence="2">BC01</strain>
        <plasmid evidence="2">pSXM33</plasmid>
    </source>
</reference>
<proteinExistence type="predicted"/>
<protein>
    <submittedName>
        <fullName evidence="2">Uncharacterized protein</fullName>
    </submittedName>
</protein>
<keyword evidence="1" id="KW-0812">Transmembrane</keyword>
<evidence type="ECO:0000313" key="2">
    <source>
        <dbReference type="EMBL" id="ALI93259.1"/>
    </source>
</evidence>
<organism evidence="2">
    <name type="scientific">Shewanella xiamenensis</name>
    <dbReference type="NCBI Taxonomy" id="332186"/>
    <lineage>
        <taxon>Bacteria</taxon>
        <taxon>Pseudomonadati</taxon>
        <taxon>Pseudomonadota</taxon>
        <taxon>Gammaproteobacteria</taxon>
        <taxon>Alteromonadales</taxon>
        <taxon>Shewanellaceae</taxon>
        <taxon>Shewanella</taxon>
    </lineage>
</organism>
<dbReference type="EMBL" id="KT389472">
    <property type="protein sequence ID" value="ALI93259.1"/>
    <property type="molecule type" value="Genomic_DNA"/>
</dbReference>